<dbReference type="OrthoDB" id="189968at2759"/>
<dbReference type="PRINTS" id="PR00320">
    <property type="entry name" value="GPROTEINBRPT"/>
</dbReference>
<keyword evidence="3" id="KW-0488">Methylation</keyword>
<keyword evidence="13" id="KW-0687">Ribonucleoprotein</keyword>
<evidence type="ECO:0000256" key="20">
    <source>
        <dbReference type="SAM" id="MobiDB-lite"/>
    </source>
</evidence>
<evidence type="ECO:0000256" key="10">
    <source>
        <dbReference type="ARBA" id="ARBA00022884"/>
    </source>
</evidence>
<dbReference type="InterPro" id="IPR036322">
    <property type="entry name" value="WD40_repeat_dom_sf"/>
</dbReference>
<comment type="subunit">
    <text evidence="15">Interacts specifically with the U3 small nucleolar RNA (U3 snoRNA). Binds a sub-fragment of the U3 snoRNA surrounding the B/C motif (3UBC). This association with the U3BC RNA is dependent on the binding of a protein called 15.5K to the box B/C motif. The association of the protein with the U3BC RNA was found to be also dependent on a conserved RNA structure that flanks the box B/C motif. Part of the small subunit (SSU) processome, composed of more than 70 proteins and the RNA chaperone small nucleolar RNA (snoRNA) U3.</text>
</comment>
<name>A0A812BUS8_ACAPH</name>
<organism evidence="21 22">
    <name type="scientific">Acanthosepion pharaonis</name>
    <name type="common">Pharaoh cuttlefish</name>
    <name type="synonym">Sepia pharaonis</name>
    <dbReference type="NCBI Taxonomy" id="158019"/>
    <lineage>
        <taxon>Eukaryota</taxon>
        <taxon>Metazoa</taxon>
        <taxon>Spiralia</taxon>
        <taxon>Lophotrochozoa</taxon>
        <taxon>Mollusca</taxon>
        <taxon>Cephalopoda</taxon>
        <taxon>Coleoidea</taxon>
        <taxon>Decapodiformes</taxon>
        <taxon>Sepiida</taxon>
        <taxon>Sepiina</taxon>
        <taxon>Sepiidae</taxon>
        <taxon>Acanthosepion</taxon>
    </lineage>
</organism>
<feature type="repeat" description="WD" evidence="19">
    <location>
        <begin position="136"/>
        <end position="177"/>
    </location>
</feature>
<feature type="repeat" description="WD" evidence="19">
    <location>
        <begin position="189"/>
        <end position="230"/>
    </location>
</feature>
<dbReference type="Proteomes" id="UP000597762">
    <property type="component" value="Unassembled WGS sequence"/>
</dbReference>
<dbReference type="InterPro" id="IPR039241">
    <property type="entry name" value="Rrp9-like"/>
</dbReference>
<dbReference type="SUPFAM" id="SSF50978">
    <property type="entry name" value="WD40 repeat-like"/>
    <property type="match status" value="1"/>
</dbReference>
<evidence type="ECO:0000256" key="15">
    <source>
        <dbReference type="ARBA" id="ARBA00065513"/>
    </source>
</evidence>
<feature type="repeat" description="WD" evidence="19">
    <location>
        <begin position="314"/>
        <end position="354"/>
    </location>
</feature>
<evidence type="ECO:0000256" key="11">
    <source>
        <dbReference type="ARBA" id="ARBA00022990"/>
    </source>
</evidence>
<dbReference type="GO" id="GO:0006364">
    <property type="term" value="P:rRNA processing"/>
    <property type="evidence" value="ECO:0007669"/>
    <property type="project" value="UniProtKB-KW"/>
</dbReference>
<feature type="repeat" description="WD" evidence="19">
    <location>
        <begin position="231"/>
        <end position="272"/>
    </location>
</feature>
<dbReference type="FunFam" id="2.130.10.10:FF:000143">
    <property type="entry name" value="U3 small nucleolar RNA-interacting protein 2 isoform X2"/>
    <property type="match status" value="1"/>
</dbReference>
<keyword evidence="12" id="KW-0539">Nucleus</keyword>
<dbReference type="InterPro" id="IPR001680">
    <property type="entry name" value="WD40_rpt"/>
</dbReference>
<feature type="repeat" description="WD" evidence="19">
    <location>
        <begin position="367"/>
        <end position="399"/>
    </location>
</feature>
<evidence type="ECO:0000256" key="2">
    <source>
        <dbReference type="ARBA" id="ARBA00006777"/>
    </source>
</evidence>
<feature type="region of interest" description="Disordered" evidence="20">
    <location>
        <begin position="1"/>
        <end position="65"/>
    </location>
</feature>
<comment type="function">
    <text evidence="14">Component of a nucleolar small nuclear ribonucleoprotein particle (snoRNP) thought to participate in the processing and modification of pre-ribosomal RNA (pre-rRNA). Part of the small subunit (SSU) processome, first precursor of the small eukaryotic ribosomal subunit. During the assembly of the SSU processome in the nucleolus, many ribosome biogenesis factors, an RNA chaperone and ribosomal proteins associate with the nascent pre-rRNA and work in concert to generate RNA folding, modifications, rearrangements and cleavage as well as targeted degradation of pre-ribosomal RNA by the RNA exosome.</text>
</comment>
<evidence type="ECO:0000256" key="4">
    <source>
        <dbReference type="ARBA" id="ARBA00022499"/>
    </source>
</evidence>
<evidence type="ECO:0000256" key="13">
    <source>
        <dbReference type="ARBA" id="ARBA00023274"/>
    </source>
</evidence>
<evidence type="ECO:0000256" key="7">
    <source>
        <dbReference type="ARBA" id="ARBA00022574"/>
    </source>
</evidence>
<dbReference type="Pfam" id="PF23869">
    <property type="entry name" value="Beta-prop_WDR75_1st"/>
    <property type="match status" value="1"/>
</dbReference>
<evidence type="ECO:0000256" key="3">
    <source>
        <dbReference type="ARBA" id="ARBA00022481"/>
    </source>
</evidence>
<evidence type="ECO:0000256" key="1">
    <source>
        <dbReference type="ARBA" id="ARBA00004604"/>
    </source>
</evidence>
<protein>
    <recommendedName>
        <fullName evidence="16">U3 small nucleolar RNA-interacting protein 2</fullName>
    </recommendedName>
    <alternativeName>
        <fullName evidence="18">RRP9 homolog</fullName>
    </alternativeName>
    <alternativeName>
        <fullName evidence="17">U3 small nucleolar ribonucleoprotein-associated 55 kDa protein</fullName>
    </alternativeName>
</protein>
<gene>
    <name evidence="21" type="ORF">SPHA_25780</name>
</gene>
<dbReference type="GO" id="GO:0032040">
    <property type="term" value="C:small-subunit processome"/>
    <property type="evidence" value="ECO:0007669"/>
    <property type="project" value="TreeGrafter"/>
</dbReference>
<evidence type="ECO:0000256" key="9">
    <source>
        <dbReference type="ARBA" id="ARBA00022843"/>
    </source>
</evidence>
<dbReference type="CDD" id="cd00200">
    <property type="entry name" value="WD40"/>
    <property type="match status" value="1"/>
</dbReference>
<dbReference type="PANTHER" id="PTHR19865">
    <property type="entry name" value="U3 SMALL NUCLEOLAR RNA INTERACTING PROTEIN 2"/>
    <property type="match status" value="1"/>
</dbReference>
<keyword evidence="11" id="KW-0007">Acetylation</keyword>
<accession>A0A812BUS8</accession>
<feature type="repeat" description="WD" evidence="19">
    <location>
        <begin position="273"/>
        <end position="314"/>
    </location>
</feature>
<feature type="compositionally biased region" description="Acidic residues" evidence="20">
    <location>
        <begin position="41"/>
        <end position="63"/>
    </location>
</feature>
<evidence type="ECO:0000256" key="17">
    <source>
        <dbReference type="ARBA" id="ARBA00076054"/>
    </source>
</evidence>
<dbReference type="AlphaFoldDB" id="A0A812BUS8"/>
<dbReference type="Pfam" id="PF00400">
    <property type="entry name" value="WD40"/>
    <property type="match status" value="3"/>
</dbReference>
<evidence type="ECO:0000256" key="5">
    <source>
        <dbReference type="ARBA" id="ARBA00022552"/>
    </source>
</evidence>
<sequence>MSSFFIRNDKPQKRKFNGSQRGKLKSSSTKNHKKSSNAKDEEIESDSELEEKDLSEYSSDEETAQEKKIRLAKKYLEQLKAEEDGDAAVDDDDGAAGARDVVADRLKHDFLEQKGKLHLEIADQYIVPDPSDVTVLRGHKLPVTCAVVSSDDKFIFSASKDASLIKWSVQEGHKVHMIPGVKKGNKVKQVGHSSQILALAISTDSKFLVSGEQKRLVHVWNPSTCQLIHTFKGHKDAVTGLAFRKNSHQLFSCSNDRSVKVWDLDQMCYVETLFGHQDSITAIDSLTRERALTAGGRDGSLRIWKIVEESQLVFHGHTGSIDCVALINESSFLSGGDDNSLCLWSVMKKKPLITYKNAHNGEMNANSSNEENWISAVASLQHSDLIASGSKDGCIRLWKCGPNFKSLTPLFSIRVVGFVNSLQFSKDGSFLVAAVGQEHKYGRWWRIKEARNSVCIIKLRKS</sequence>
<proteinExistence type="inferred from homology"/>
<keyword evidence="6" id="KW-0597">Phosphoprotein</keyword>
<keyword evidence="9" id="KW-0832">Ubl conjugation</keyword>
<evidence type="ECO:0000256" key="16">
    <source>
        <dbReference type="ARBA" id="ARBA00074377"/>
    </source>
</evidence>
<keyword evidence="5" id="KW-0698">rRNA processing</keyword>
<dbReference type="PROSITE" id="PS00678">
    <property type="entry name" value="WD_REPEATS_1"/>
    <property type="match status" value="1"/>
</dbReference>
<dbReference type="PROSITE" id="PS50082">
    <property type="entry name" value="WD_REPEATS_2"/>
    <property type="match status" value="6"/>
</dbReference>
<reference evidence="21" key="1">
    <citation type="submission" date="2021-01" db="EMBL/GenBank/DDBJ databases">
        <authorList>
            <person name="Li R."/>
            <person name="Bekaert M."/>
        </authorList>
    </citation>
    <scope>NUCLEOTIDE SEQUENCE</scope>
    <source>
        <strain evidence="21">Farmed</strain>
    </source>
</reference>
<dbReference type="Gene3D" id="2.130.10.10">
    <property type="entry name" value="YVTN repeat-like/Quinoprotein amine dehydrogenase"/>
    <property type="match status" value="1"/>
</dbReference>
<keyword evidence="10" id="KW-0694">RNA-binding</keyword>
<comment type="subcellular location">
    <subcellularLocation>
        <location evidence="1">Nucleus</location>
        <location evidence="1">Nucleolus</location>
    </subcellularLocation>
</comment>
<evidence type="ECO:0000313" key="21">
    <source>
        <dbReference type="EMBL" id="CAE1247687.1"/>
    </source>
</evidence>
<comment type="similarity">
    <text evidence="2">Belongs to the WD repeat RRP9 family.</text>
</comment>
<evidence type="ECO:0000256" key="12">
    <source>
        <dbReference type="ARBA" id="ARBA00023242"/>
    </source>
</evidence>
<comment type="caution">
    <text evidence="21">The sequence shown here is derived from an EMBL/GenBank/DDBJ whole genome shotgun (WGS) entry which is preliminary data.</text>
</comment>
<dbReference type="GO" id="GO:0034511">
    <property type="term" value="F:U3 snoRNA binding"/>
    <property type="evidence" value="ECO:0007669"/>
    <property type="project" value="InterPro"/>
</dbReference>
<dbReference type="SMART" id="SM00320">
    <property type="entry name" value="WD40"/>
    <property type="match status" value="7"/>
</dbReference>
<dbReference type="InterPro" id="IPR015943">
    <property type="entry name" value="WD40/YVTN_repeat-like_dom_sf"/>
</dbReference>
<dbReference type="InterPro" id="IPR019775">
    <property type="entry name" value="WD40_repeat_CS"/>
</dbReference>
<evidence type="ECO:0000256" key="6">
    <source>
        <dbReference type="ARBA" id="ARBA00022553"/>
    </source>
</evidence>
<evidence type="ECO:0000256" key="8">
    <source>
        <dbReference type="ARBA" id="ARBA00022737"/>
    </source>
</evidence>
<dbReference type="PROSITE" id="PS50294">
    <property type="entry name" value="WD_REPEATS_REGION"/>
    <property type="match status" value="3"/>
</dbReference>
<dbReference type="InterPro" id="IPR020472">
    <property type="entry name" value="WD40_PAC1"/>
</dbReference>
<evidence type="ECO:0000313" key="22">
    <source>
        <dbReference type="Proteomes" id="UP000597762"/>
    </source>
</evidence>
<evidence type="ECO:0000256" key="14">
    <source>
        <dbReference type="ARBA" id="ARBA00055322"/>
    </source>
</evidence>
<keyword evidence="4" id="KW-1017">Isopeptide bond</keyword>
<keyword evidence="7 19" id="KW-0853">WD repeat</keyword>
<dbReference type="PANTHER" id="PTHR19865:SF0">
    <property type="entry name" value="U3 SMALL NUCLEOLAR RNA-INTERACTING PROTEIN 2"/>
    <property type="match status" value="1"/>
</dbReference>
<evidence type="ECO:0000256" key="18">
    <source>
        <dbReference type="ARBA" id="ARBA00077445"/>
    </source>
</evidence>
<dbReference type="EMBL" id="CAHIKZ030000978">
    <property type="protein sequence ID" value="CAE1247687.1"/>
    <property type="molecule type" value="Genomic_DNA"/>
</dbReference>
<keyword evidence="8" id="KW-0677">Repeat</keyword>
<keyword evidence="22" id="KW-1185">Reference proteome</keyword>
<evidence type="ECO:0000256" key="19">
    <source>
        <dbReference type="PROSITE-ProRule" id="PRU00221"/>
    </source>
</evidence>